<comment type="catalytic activity">
    <reaction evidence="6 15">
        <text>N-terminal L-arginyl-[protein] + L-leucyl-tRNA(Leu) = N-terminal L-leucyl-L-arginyl-[protein] + tRNA(Leu) + H(+)</text>
        <dbReference type="Rhea" id="RHEA:50416"/>
        <dbReference type="Rhea" id="RHEA-COMP:9613"/>
        <dbReference type="Rhea" id="RHEA-COMP:9622"/>
        <dbReference type="Rhea" id="RHEA-COMP:12672"/>
        <dbReference type="Rhea" id="RHEA-COMP:12673"/>
        <dbReference type="ChEBI" id="CHEBI:15378"/>
        <dbReference type="ChEBI" id="CHEBI:64719"/>
        <dbReference type="ChEBI" id="CHEBI:78442"/>
        <dbReference type="ChEBI" id="CHEBI:78494"/>
        <dbReference type="ChEBI" id="CHEBI:133044"/>
        <dbReference type="EC" id="2.3.2.6"/>
    </reaction>
</comment>
<evidence type="ECO:0000256" key="9">
    <source>
        <dbReference type="ARBA" id="ARBA00061535"/>
    </source>
</evidence>
<gene>
    <name evidence="15" type="primary">aat</name>
    <name evidence="16" type="ORF">C4F49_07355</name>
</gene>
<comment type="function">
    <text evidence="8 15">Functions in the N-end rule pathway of protein degradation where it conjugates Leu, Phe and, less efficiently, Met from aminoacyl-tRNAs to the N-termini of proteins containing an N-terminal arginine or lysine.</text>
</comment>
<dbReference type="InterPro" id="IPR042221">
    <property type="entry name" value="Leu/Phe-tRNA_Trfase_N"/>
</dbReference>
<evidence type="ECO:0000256" key="2">
    <source>
        <dbReference type="ARBA" id="ARBA00022490"/>
    </source>
</evidence>
<organism evidence="16 17">
    <name type="scientific">Sphingobacterium hungaricum</name>
    <dbReference type="NCBI Taxonomy" id="2082723"/>
    <lineage>
        <taxon>Bacteria</taxon>
        <taxon>Pseudomonadati</taxon>
        <taxon>Bacteroidota</taxon>
        <taxon>Sphingobacteriia</taxon>
        <taxon>Sphingobacteriales</taxon>
        <taxon>Sphingobacteriaceae</taxon>
        <taxon>Sphingobacterium</taxon>
    </lineage>
</organism>
<dbReference type="Proteomes" id="UP000616201">
    <property type="component" value="Unassembled WGS sequence"/>
</dbReference>
<evidence type="ECO:0000256" key="10">
    <source>
        <dbReference type="ARBA" id="ARBA00066767"/>
    </source>
</evidence>
<sequence length="226" mass="25605">MISLLDPQKLVFPNQNHADEDGLLAVGGDLQAERLLLAYQNGIFPWYNPGDPILWFSPDPRCVIFPADLKISKSMKKVFAQQHFSFTYNKNFSEVIRECALATRKDQDGTWITDEMQEAYINLHALGYAQSVEVWDSENKLVGGLYGILVDRIFVGESMFSTVSNASKAGLIYLITNFELELIDCQVHNDHLESLGATLIPRDAYLSQIQKQNIHPYGLQKLLRHS</sequence>
<dbReference type="Gene3D" id="3.30.70.3550">
    <property type="entry name" value="Leucyl/phenylalanyl-tRNA-protein transferase, N-terminal domain"/>
    <property type="match status" value="1"/>
</dbReference>
<dbReference type="NCBIfam" id="TIGR00667">
    <property type="entry name" value="aat"/>
    <property type="match status" value="1"/>
</dbReference>
<evidence type="ECO:0000256" key="5">
    <source>
        <dbReference type="ARBA" id="ARBA00050607"/>
    </source>
</evidence>
<evidence type="ECO:0000256" key="12">
    <source>
        <dbReference type="ARBA" id="ARBA00077136"/>
    </source>
</evidence>
<dbReference type="InterPro" id="IPR016181">
    <property type="entry name" value="Acyl_CoA_acyltransferase"/>
</dbReference>
<comment type="catalytic activity">
    <reaction evidence="7 15">
        <text>N-terminal L-lysyl-[protein] + L-leucyl-tRNA(Leu) = N-terminal L-leucyl-L-lysyl-[protein] + tRNA(Leu) + H(+)</text>
        <dbReference type="Rhea" id="RHEA:12340"/>
        <dbReference type="Rhea" id="RHEA-COMP:9613"/>
        <dbReference type="Rhea" id="RHEA-COMP:9622"/>
        <dbReference type="Rhea" id="RHEA-COMP:12670"/>
        <dbReference type="Rhea" id="RHEA-COMP:12671"/>
        <dbReference type="ChEBI" id="CHEBI:15378"/>
        <dbReference type="ChEBI" id="CHEBI:65249"/>
        <dbReference type="ChEBI" id="CHEBI:78442"/>
        <dbReference type="ChEBI" id="CHEBI:78494"/>
        <dbReference type="ChEBI" id="CHEBI:133043"/>
        <dbReference type="EC" id="2.3.2.6"/>
    </reaction>
</comment>
<evidence type="ECO:0000313" key="17">
    <source>
        <dbReference type="Proteomes" id="UP000616201"/>
    </source>
</evidence>
<dbReference type="Pfam" id="PF03588">
    <property type="entry name" value="Leu_Phe_trans"/>
    <property type="match status" value="1"/>
</dbReference>
<dbReference type="SUPFAM" id="SSF55729">
    <property type="entry name" value="Acyl-CoA N-acyltransferases (Nat)"/>
    <property type="match status" value="1"/>
</dbReference>
<dbReference type="EMBL" id="PRDK01000004">
    <property type="protein sequence ID" value="MBE8713491.1"/>
    <property type="molecule type" value="Genomic_DNA"/>
</dbReference>
<keyword evidence="17" id="KW-1185">Reference proteome</keyword>
<keyword evidence="4 15" id="KW-0012">Acyltransferase</keyword>
<evidence type="ECO:0000256" key="8">
    <source>
        <dbReference type="ARBA" id="ARBA00054043"/>
    </source>
</evidence>
<comment type="similarity">
    <text evidence="9 15">Belongs to the L/F-transferase family.</text>
</comment>
<dbReference type="RefSeq" id="WP_196935431.1">
    <property type="nucleotide sequence ID" value="NZ_MU158698.1"/>
</dbReference>
<dbReference type="AlphaFoldDB" id="A0A928UUB6"/>
<dbReference type="InterPro" id="IPR004616">
    <property type="entry name" value="Leu/Phe-tRNA_Trfase"/>
</dbReference>
<keyword evidence="2 15" id="KW-0963">Cytoplasm</keyword>
<protein>
    <recommendedName>
        <fullName evidence="11 15">Leucyl/phenylalanyl-tRNA--protein transferase</fullName>
        <ecNumber evidence="10 15">2.3.2.6</ecNumber>
    </recommendedName>
    <alternativeName>
        <fullName evidence="12 15">L/F-transferase</fullName>
    </alternativeName>
    <alternativeName>
        <fullName evidence="13 15">Leucyltransferase</fullName>
    </alternativeName>
    <alternativeName>
        <fullName evidence="14 15">Phenyalanyltransferase</fullName>
    </alternativeName>
</protein>
<evidence type="ECO:0000256" key="14">
    <source>
        <dbReference type="ARBA" id="ARBA00083640"/>
    </source>
</evidence>
<keyword evidence="3 15" id="KW-0808">Transferase</keyword>
<evidence type="ECO:0000256" key="3">
    <source>
        <dbReference type="ARBA" id="ARBA00022679"/>
    </source>
</evidence>
<evidence type="ECO:0000256" key="15">
    <source>
        <dbReference type="HAMAP-Rule" id="MF_00688"/>
    </source>
</evidence>
<evidence type="ECO:0000256" key="7">
    <source>
        <dbReference type="ARBA" id="ARBA00051538"/>
    </source>
</evidence>
<evidence type="ECO:0000256" key="4">
    <source>
        <dbReference type="ARBA" id="ARBA00023315"/>
    </source>
</evidence>
<dbReference type="GO" id="GO:0008914">
    <property type="term" value="F:leucyl-tRNA--protein transferase activity"/>
    <property type="evidence" value="ECO:0007669"/>
    <property type="project" value="UniProtKB-UniRule"/>
</dbReference>
<dbReference type="EC" id="2.3.2.6" evidence="10 15"/>
<evidence type="ECO:0000256" key="11">
    <source>
        <dbReference type="ARBA" id="ARBA00074372"/>
    </source>
</evidence>
<comment type="catalytic activity">
    <reaction evidence="5 15">
        <text>L-phenylalanyl-tRNA(Phe) + an N-terminal L-alpha-aminoacyl-[protein] = an N-terminal L-phenylalanyl-L-alpha-aminoacyl-[protein] + tRNA(Phe)</text>
        <dbReference type="Rhea" id="RHEA:43632"/>
        <dbReference type="Rhea" id="RHEA-COMP:9668"/>
        <dbReference type="Rhea" id="RHEA-COMP:9699"/>
        <dbReference type="Rhea" id="RHEA-COMP:10636"/>
        <dbReference type="Rhea" id="RHEA-COMP:10637"/>
        <dbReference type="ChEBI" id="CHEBI:78442"/>
        <dbReference type="ChEBI" id="CHEBI:78531"/>
        <dbReference type="ChEBI" id="CHEBI:78597"/>
        <dbReference type="ChEBI" id="CHEBI:83561"/>
        <dbReference type="EC" id="2.3.2.6"/>
    </reaction>
</comment>
<evidence type="ECO:0000256" key="13">
    <source>
        <dbReference type="ARBA" id="ARBA00077165"/>
    </source>
</evidence>
<comment type="caution">
    <text evidence="16">The sequence shown here is derived from an EMBL/GenBank/DDBJ whole genome shotgun (WGS) entry which is preliminary data.</text>
</comment>
<dbReference type="FunFam" id="3.30.70.3550:FF:000001">
    <property type="entry name" value="Leucyl/phenylalanyl-tRNA--protein transferase"/>
    <property type="match status" value="1"/>
</dbReference>
<proteinExistence type="inferred from homology"/>
<dbReference type="PANTHER" id="PTHR30098">
    <property type="entry name" value="LEUCYL/PHENYLALANYL-TRNA--PROTEIN TRANSFERASE"/>
    <property type="match status" value="1"/>
</dbReference>
<comment type="subcellular location">
    <subcellularLocation>
        <location evidence="1 15">Cytoplasm</location>
    </subcellularLocation>
</comment>
<evidence type="ECO:0000256" key="6">
    <source>
        <dbReference type="ARBA" id="ARBA00050652"/>
    </source>
</evidence>
<evidence type="ECO:0000256" key="1">
    <source>
        <dbReference type="ARBA" id="ARBA00004496"/>
    </source>
</evidence>
<evidence type="ECO:0000313" key="16">
    <source>
        <dbReference type="EMBL" id="MBE8713491.1"/>
    </source>
</evidence>
<dbReference type="GO" id="GO:0030163">
    <property type="term" value="P:protein catabolic process"/>
    <property type="evidence" value="ECO:0007669"/>
    <property type="project" value="UniProtKB-UniRule"/>
</dbReference>
<dbReference type="GO" id="GO:0005737">
    <property type="term" value="C:cytoplasm"/>
    <property type="evidence" value="ECO:0007669"/>
    <property type="project" value="UniProtKB-SubCell"/>
</dbReference>
<reference evidence="16" key="1">
    <citation type="submission" date="2018-02" db="EMBL/GenBank/DDBJ databases">
        <authorList>
            <person name="Vasarhelyi B.M."/>
            <person name="Deshmukh S."/>
            <person name="Balint B."/>
            <person name="Kukolya J."/>
        </authorList>
    </citation>
    <scope>NUCLEOTIDE SEQUENCE</scope>
    <source>
        <strain evidence="16">KB22</strain>
    </source>
</reference>
<dbReference type="Gene3D" id="3.40.630.70">
    <property type="entry name" value="Leucyl/phenylalanyl-tRNA-protein transferase, C-terminal domain"/>
    <property type="match status" value="1"/>
</dbReference>
<name>A0A928UUB6_9SPHI</name>
<dbReference type="PANTHER" id="PTHR30098:SF2">
    <property type="entry name" value="LEUCYL_PHENYLALANYL-TRNA--PROTEIN TRANSFERASE"/>
    <property type="match status" value="1"/>
</dbReference>
<accession>A0A928UUB6</accession>
<dbReference type="HAMAP" id="MF_00688">
    <property type="entry name" value="Leu_Phe_trans"/>
    <property type="match status" value="1"/>
</dbReference>
<dbReference type="InterPro" id="IPR042203">
    <property type="entry name" value="Leu/Phe-tRNA_Trfase_C"/>
</dbReference>